<dbReference type="Ensembl" id="ENSCSAVT00000003716.1">
    <property type="protein sequence ID" value="ENSCSAVP00000003660.1"/>
    <property type="gene ID" value="ENSCSAVG00000002170.1"/>
</dbReference>
<feature type="compositionally biased region" description="Polar residues" evidence="1">
    <location>
        <begin position="1"/>
        <end position="10"/>
    </location>
</feature>
<evidence type="ECO:0000313" key="2">
    <source>
        <dbReference type="Ensembl" id="ENSCSAVP00000003660.1"/>
    </source>
</evidence>
<feature type="region of interest" description="Disordered" evidence="1">
    <location>
        <begin position="1"/>
        <end position="21"/>
    </location>
</feature>
<reference evidence="2" key="3">
    <citation type="submission" date="2025-09" db="UniProtKB">
        <authorList>
            <consortium name="Ensembl"/>
        </authorList>
    </citation>
    <scope>IDENTIFICATION</scope>
</reference>
<sequence length="280" mass="30884">MRRASSSNTMHDVRKSTMRIAKQPSAIKALVEESSGSVESLSVRGVSPAKSVLSSLAETLKHSSTPHTLSRDSLTHLMSSSTPEAAMETPPPITTKLSITLPVIKSSVISQTTEEGFVPPGSDDHQLSSNSTTIYPSRTLSHGDVTKVSPSLSSHPTEEEEESKWRDILKDLRSARISKSQQKIGGPTPHQKVQLRPKLPLIQSWQDRQQDSLSVVVCRPKAHSDKPAPQRRLSNIMRGVSRAMRTSEFVVARRRSLHDLGSKYVWKTPIPPVVIRDPVR</sequence>
<evidence type="ECO:0000256" key="1">
    <source>
        <dbReference type="SAM" id="MobiDB-lite"/>
    </source>
</evidence>
<organism evidence="2 3">
    <name type="scientific">Ciona savignyi</name>
    <name type="common">Pacific transparent sea squirt</name>
    <dbReference type="NCBI Taxonomy" id="51511"/>
    <lineage>
        <taxon>Eukaryota</taxon>
        <taxon>Metazoa</taxon>
        <taxon>Chordata</taxon>
        <taxon>Tunicata</taxon>
        <taxon>Ascidiacea</taxon>
        <taxon>Phlebobranchia</taxon>
        <taxon>Cionidae</taxon>
        <taxon>Ciona</taxon>
    </lineage>
</organism>
<dbReference type="HOGENOM" id="CLU_993795_0_0_1"/>
<protein>
    <submittedName>
        <fullName evidence="2">Uncharacterized protein</fullName>
    </submittedName>
</protein>
<dbReference type="AlphaFoldDB" id="H2YEB2"/>
<keyword evidence="3" id="KW-1185">Reference proteome</keyword>
<accession>H2YEB2</accession>
<reference evidence="2" key="2">
    <citation type="submission" date="2025-08" db="UniProtKB">
        <authorList>
            <consortium name="Ensembl"/>
        </authorList>
    </citation>
    <scope>IDENTIFICATION</scope>
</reference>
<evidence type="ECO:0000313" key="3">
    <source>
        <dbReference type="Proteomes" id="UP000007875"/>
    </source>
</evidence>
<dbReference type="InParanoid" id="H2YEB2"/>
<reference evidence="3" key="1">
    <citation type="submission" date="2003-08" db="EMBL/GenBank/DDBJ databases">
        <authorList>
            <person name="Birren B."/>
            <person name="Nusbaum C."/>
            <person name="Abebe A."/>
            <person name="Abouelleil A."/>
            <person name="Adekoya E."/>
            <person name="Ait-zahra M."/>
            <person name="Allen N."/>
            <person name="Allen T."/>
            <person name="An P."/>
            <person name="Anderson M."/>
            <person name="Anderson S."/>
            <person name="Arachchi H."/>
            <person name="Armbruster J."/>
            <person name="Bachantsang P."/>
            <person name="Baldwin J."/>
            <person name="Barry A."/>
            <person name="Bayul T."/>
            <person name="Blitshsteyn B."/>
            <person name="Bloom T."/>
            <person name="Blye J."/>
            <person name="Boguslavskiy L."/>
            <person name="Borowsky M."/>
            <person name="Boukhgalter B."/>
            <person name="Brunache A."/>
            <person name="Butler J."/>
            <person name="Calixte N."/>
            <person name="Calvo S."/>
            <person name="Camarata J."/>
            <person name="Campo K."/>
            <person name="Chang J."/>
            <person name="Cheshatsang Y."/>
            <person name="Citroen M."/>
            <person name="Collymore A."/>
            <person name="Considine T."/>
            <person name="Cook A."/>
            <person name="Cooke P."/>
            <person name="Corum B."/>
            <person name="Cuomo C."/>
            <person name="David R."/>
            <person name="Dawoe T."/>
            <person name="Degray S."/>
            <person name="Dodge S."/>
            <person name="Dooley K."/>
            <person name="Dorje P."/>
            <person name="Dorjee K."/>
            <person name="Dorris L."/>
            <person name="Duffey N."/>
            <person name="Dupes A."/>
            <person name="Elkins T."/>
            <person name="Engels R."/>
            <person name="Erickson J."/>
            <person name="Farina A."/>
            <person name="Faro S."/>
            <person name="Ferreira P."/>
            <person name="Fischer H."/>
            <person name="Fitzgerald M."/>
            <person name="Foley K."/>
            <person name="Gage D."/>
            <person name="Galagan J."/>
            <person name="Gearin G."/>
            <person name="Gnerre S."/>
            <person name="Gnirke A."/>
            <person name="Goyette A."/>
            <person name="Graham J."/>
            <person name="Grandbois E."/>
            <person name="Gyaltsen K."/>
            <person name="Hafez N."/>
            <person name="Hagopian D."/>
            <person name="Hagos B."/>
            <person name="Hall J."/>
            <person name="Hatcher B."/>
            <person name="Heller A."/>
            <person name="Higgins H."/>
            <person name="Honan T."/>
            <person name="Horn A."/>
            <person name="Houde N."/>
            <person name="Hughes L."/>
            <person name="Hulme W."/>
            <person name="Husby E."/>
            <person name="Iliev I."/>
            <person name="Jaffe D."/>
            <person name="Jones C."/>
            <person name="Kamal M."/>
            <person name="Kamat A."/>
            <person name="Kamvysselis M."/>
            <person name="Karlsson E."/>
            <person name="Kells C."/>
            <person name="Kieu A."/>
            <person name="Kisner P."/>
            <person name="Kodira C."/>
            <person name="Kulbokas E."/>
            <person name="Labutti K."/>
            <person name="Lama D."/>
            <person name="Landers T."/>
            <person name="Leger J."/>
            <person name="Levine S."/>
            <person name="Lewis D."/>
            <person name="Lewis T."/>
            <person name="Lindblad-toh K."/>
            <person name="Liu X."/>
            <person name="Lokyitsang T."/>
            <person name="Lokyitsang Y."/>
            <person name="Lucien O."/>
            <person name="Lui A."/>
            <person name="Ma L.J."/>
            <person name="Mabbitt R."/>
            <person name="Macdonald J."/>
            <person name="Maclean C."/>
            <person name="Major J."/>
            <person name="Manning J."/>
            <person name="Marabella R."/>
            <person name="Maru K."/>
            <person name="Matthews C."/>
            <person name="Mauceli E."/>
            <person name="Mccarthy M."/>
            <person name="Mcdonough S."/>
            <person name="Mcghee T."/>
            <person name="Meldrim J."/>
            <person name="Meneus L."/>
            <person name="Mesirov J."/>
            <person name="Mihalev A."/>
            <person name="Mihova T."/>
            <person name="Mikkelsen T."/>
            <person name="Mlenga V."/>
            <person name="Moru K."/>
            <person name="Mozes J."/>
            <person name="Mulrain L."/>
            <person name="Munson G."/>
            <person name="Naylor J."/>
            <person name="Newes C."/>
            <person name="Nguyen C."/>
            <person name="Nguyen N."/>
            <person name="Nguyen T."/>
            <person name="Nicol R."/>
            <person name="Nielsen C."/>
            <person name="Nizzari M."/>
            <person name="Norbu C."/>
            <person name="Norbu N."/>
            <person name="O'donnell P."/>
            <person name="Okoawo O."/>
            <person name="O'leary S."/>
            <person name="Omotosho B."/>
            <person name="O'neill K."/>
            <person name="Osman S."/>
            <person name="Parker S."/>
            <person name="Perrin D."/>
            <person name="Phunkhang P."/>
            <person name="Piqani B."/>
            <person name="Purcell S."/>
            <person name="Rachupka T."/>
            <person name="Ramasamy U."/>
            <person name="Rameau R."/>
            <person name="Ray V."/>
            <person name="Raymond C."/>
            <person name="Retta R."/>
            <person name="Richardson S."/>
            <person name="Rise C."/>
            <person name="Rodriguez J."/>
            <person name="Rogers J."/>
            <person name="Rogov P."/>
            <person name="Rutman M."/>
            <person name="Schupbach R."/>
            <person name="Seaman C."/>
            <person name="Settipalli S."/>
            <person name="Sharpe T."/>
            <person name="Sheridan J."/>
            <person name="Sherpa N."/>
            <person name="Shi J."/>
            <person name="Smirnov S."/>
            <person name="Smith C."/>
            <person name="Sougnez C."/>
            <person name="Spencer B."/>
            <person name="Stalker J."/>
            <person name="Stange-thomann N."/>
            <person name="Stavropoulos S."/>
            <person name="Stetson K."/>
            <person name="Stone C."/>
            <person name="Stone S."/>
            <person name="Stubbs M."/>
            <person name="Talamas J."/>
            <person name="Tchuinga P."/>
            <person name="Tenzing P."/>
            <person name="Tesfaye S."/>
            <person name="Theodore J."/>
            <person name="Thoulutsang Y."/>
            <person name="Topham K."/>
            <person name="Towey S."/>
            <person name="Tsamla T."/>
            <person name="Tsomo N."/>
            <person name="Vallee D."/>
            <person name="Vassiliev H."/>
            <person name="Venkataraman V."/>
            <person name="Vinson J."/>
            <person name="Vo A."/>
            <person name="Wade C."/>
            <person name="Wang S."/>
            <person name="Wangchuk T."/>
            <person name="Wangdi T."/>
            <person name="Whittaker C."/>
            <person name="Wilkinson J."/>
            <person name="Wu Y."/>
            <person name="Wyman D."/>
            <person name="Yadav S."/>
            <person name="Yang S."/>
            <person name="Yang X."/>
            <person name="Yeager S."/>
            <person name="Yee E."/>
            <person name="Young G."/>
            <person name="Zainoun J."/>
            <person name="Zembeck L."/>
            <person name="Zimmer A."/>
            <person name="Zody M."/>
            <person name="Lander E."/>
        </authorList>
    </citation>
    <scope>NUCLEOTIDE SEQUENCE [LARGE SCALE GENOMIC DNA]</scope>
</reference>
<feature type="region of interest" description="Disordered" evidence="1">
    <location>
        <begin position="114"/>
        <end position="163"/>
    </location>
</feature>
<dbReference type="Proteomes" id="UP000007875">
    <property type="component" value="Unassembled WGS sequence"/>
</dbReference>
<name>H2YEB2_CIOSA</name>
<feature type="compositionally biased region" description="Polar residues" evidence="1">
    <location>
        <begin position="127"/>
        <end position="140"/>
    </location>
</feature>
<proteinExistence type="predicted"/>